<organism evidence="2 3">
    <name type="scientific">Plenodomus tracheiphilus IPT5</name>
    <dbReference type="NCBI Taxonomy" id="1408161"/>
    <lineage>
        <taxon>Eukaryota</taxon>
        <taxon>Fungi</taxon>
        <taxon>Dikarya</taxon>
        <taxon>Ascomycota</taxon>
        <taxon>Pezizomycotina</taxon>
        <taxon>Dothideomycetes</taxon>
        <taxon>Pleosporomycetidae</taxon>
        <taxon>Pleosporales</taxon>
        <taxon>Pleosporineae</taxon>
        <taxon>Leptosphaeriaceae</taxon>
        <taxon>Plenodomus</taxon>
    </lineage>
</organism>
<keyword evidence="3" id="KW-1185">Reference proteome</keyword>
<sequence>MSSRLDLPKVEIALGQTTAVDEYCRDKAVADGGIEEAVGVWVEIAAGWYANIVMPYGTIIDTNWLGKRLGPEFQGFMWSKKLGGICRNESDPDVAGPKYWTNRLNEKFKEMTPKVYMDDKEEDHMKEGEIMKEVKENGGNKEDKEKSLSSGDSTIVSSMGDSTAVSSTRDSTMTSSTTESSSSSGASTTASSTKV</sequence>
<dbReference type="Proteomes" id="UP000799423">
    <property type="component" value="Unassembled WGS sequence"/>
</dbReference>
<evidence type="ECO:0000313" key="3">
    <source>
        <dbReference type="Proteomes" id="UP000799423"/>
    </source>
</evidence>
<protein>
    <submittedName>
        <fullName evidence="2">Uncharacterized protein</fullName>
    </submittedName>
</protein>
<name>A0A6A7BLQ8_9PLEO</name>
<feature type="compositionally biased region" description="Polar residues" evidence="1">
    <location>
        <begin position="148"/>
        <end position="165"/>
    </location>
</feature>
<evidence type="ECO:0000313" key="2">
    <source>
        <dbReference type="EMBL" id="KAF2855088.1"/>
    </source>
</evidence>
<feature type="compositionally biased region" description="Basic and acidic residues" evidence="1">
    <location>
        <begin position="132"/>
        <end position="147"/>
    </location>
</feature>
<accession>A0A6A7BLQ8</accession>
<dbReference type="EMBL" id="MU006291">
    <property type="protein sequence ID" value="KAF2855088.1"/>
    <property type="molecule type" value="Genomic_DNA"/>
</dbReference>
<gene>
    <name evidence="2" type="ORF">T440DRAFT_464387</name>
</gene>
<evidence type="ECO:0000256" key="1">
    <source>
        <dbReference type="SAM" id="MobiDB-lite"/>
    </source>
</evidence>
<proteinExistence type="predicted"/>
<feature type="compositionally biased region" description="Low complexity" evidence="1">
    <location>
        <begin position="166"/>
        <end position="195"/>
    </location>
</feature>
<feature type="region of interest" description="Disordered" evidence="1">
    <location>
        <begin position="132"/>
        <end position="195"/>
    </location>
</feature>
<dbReference type="AlphaFoldDB" id="A0A6A7BLQ8"/>
<reference evidence="2" key="1">
    <citation type="submission" date="2020-01" db="EMBL/GenBank/DDBJ databases">
        <authorList>
            <consortium name="DOE Joint Genome Institute"/>
            <person name="Haridas S."/>
            <person name="Albert R."/>
            <person name="Binder M."/>
            <person name="Bloem J."/>
            <person name="Labutti K."/>
            <person name="Salamov A."/>
            <person name="Andreopoulos B."/>
            <person name="Baker S.E."/>
            <person name="Barry K."/>
            <person name="Bills G."/>
            <person name="Bluhm B.H."/>
            <person name="Cannon C."/>
            <person name="Castanera R."/>
            <person name="Culley D.E."/>
            <person name="Daum C."/>
            <person name="Ezra D."/>
            <person name="Gonzalez J.B."/>
            <person name="Henrissat B."/>
            <person name="Kuo A."/>
            <person name="Liang C."/>
            <person name="Lipzen A."/>
            <person name="Lutzoni F."/>
            <person name="Magnuson J."/>
            <person name="Mondo S."/>
            <person name="Nolan M."/>
            <person name="Ohm R."/>
            <person name="Pangilinan J."/>
            <person name="Park H.-J."/>
            <person name="Ramirez L."/>
            <person name="Alfaro M."/>
            <person name="Sun H."/>
            <person name="Tritt A."/>
            <person name="Yoshinaga Y."/>
            <person name="Zwiers L.-H."/>
            <person name="Turgeon B.G."/>
            <person name="Goodwin S.B."/>
            <person name="Spatafora J.W."/>
            <person name="Crous P.W."/>
            <person name="Grigoriev I.V."/>
        </authorList>
    </citation>
    <scope>NUCLEOTIDE SEQUENCE</scope>
    <source>
        <strain evidence="2">IPT5</strain>
    </source>
</reference>